<dbReference type="AlphaFoldDB" id="A0A1H9T1S7"/>
<dbReference type="RefSeq" id="WP_089957015.1">
    <property type="nucleotide sequence ID" value="NZ_FOFR01000017.1"/>
</dbReference>
<keyword evidence="2" id="KW-1185">Reference proteome</keyword>
<organism evidence="1 2">
    <name type="scientific">Lentzea xinjiangensis</name>
    <dbReference type="NCBI Taxonomy" id="402600"/>
    <lineage>
        <taxon>Bacteria</taxon>
        <taxon>Bacillati</taxon>
        <taxon>Actinomycetota</taxon>
        <taxon>Actinomycetes</taxon>
        <taxon>Pseudonocardiales</taxon>
        <taxon>Pseudonocardiaceae</taxon>
        <taxon>Lentzea</taxon>
    </lineage>
</organism>
<dbReference type="STRING" id="402600.SAMN05216188_117104"/>
<proteinExistence type="predicted"/>
<dbReference type="Proteomes" id="UP000199352">
    <property type="component" value="Unassembled WGS sequence"/>
</dbReference>
<evidence type="ECO:0000313" key="1">
    <source>
        <dbReference type="EMBL" id="SER91195.1"/>
    </source>
</evidence>
<sequence>MYKQDPVPRRVSAAEVLDLARSGSLSISLAEEALTGPKGLSRTVYDLVWPIVFDRITRRAEFSRGHTACARSVKLLDGDCLDRFHDDVAAVLDVVRRRATGRIDDLERWIGGVARSATIDGHRRRRGELGALQRPRPPRWLCDALSNDPWLVSLALRVLEWAGVPDAPSSGVWPLSRWSEQRALATGDWEGSTPRVVLAEVERVLTCMRTEKRWYHDYVERPIGRKTAPTSSGSGLRPLPLSGSHDAEECRLRSKAHATILEISTRTWAGENPSDAALDALRRHFCSDPVSSMITEVPHCSAHAQDWLNERLGDGEAALMLASAVAVDVVAGLGRTALSASAAGGDDALVAASR</sequence>
<dbReference type="OrthoDB" id="3285299at2"/>
<reference evidence="2" key="1">
    <citation type="submission" date="2016-10" db="EMBL/GenBank/DDBJ databases">
        <authorList>
            <person name="Varghese N."/>
            <person name="Submissions S."/>
        </authorList>
    </citation>
    <scope>NUCLEOTIDE SEQUENCE [LARGE SCALE GENOMIC DNA]</scope>
    <source>
        <strain evidence="2">CGMCC 4.3525</strain>
    </source>
</reference>
<accession>A0A1H9T1S7</accession>
<dbReference type="EMBL" id="FOFR01000017">
    <property type="protein sequence ID" value="SER91195.1"/>
    <property type="molecule type" value="Genomic_DNA"/>
</dbReference>
<evidence type="ECO:0000313" key="2">
    <source>
        <dbReference type="Proteomes" id="UP000199352"/>
    </source>
</evidence>
<protein>
    <submittedName>
        <fullName evidence="1">Uncharacterized protein</fullName>
    </submittedName>
</protein>
<gene>
    <name evidence="1" type="ORF">SAMN05216188_117104</name>
</gene>
<name>A0A1H9T1S7_9PSEU</name>